<dbReference type="Gene3D" id="3.40.50.1820">
    <property type="entry name" value="alpha/beta hydrolase"/>
    <property type="match status" value="1"/>
</dbReference>
<evidence type="ECO:0000313" key="2">
    <source>
        <dbReference type="EMBL" id="KAK2979786.1"/>
    </source>
</evidence>
<dbReference type="FunFam" id="3.40.50.1820:FF:000036">
    <property type="entry name" value="Alpha/beta-Hydrolases superfamily protein"/>
    <property type="match status" value="1"/>
</dbReference>
<dbReference type="SUPFAM" id="SSF53474">
    <property type="entry name" value="alpha/beta-Hydrolases"/>
    <property type="match status" value="1"/>
</dbReference>
<organism evidence="2 3">
    <name type="scientific">Escallonia rubra</name>
    <dbReference type="NCBI Taxonomy" id="112253"/>
    <lineage>
        <taxon>Eukaryota</taxon>
        <taxon>Viridiplantae</taxon>
        <taxon>Streptophyta</taxon>
        <taxon>Embryophyta</taxon>
        <taxon>Tracheophyta</taxon>
        <taxon>Spermatophyta</taxon>
        <taxon>Magnoliopsida</taxon>
        <taxon>eudicotyledons</taxon>
        <taxon>Gunneridae</taxon>
        <taxon>Pentapetalae</taxon>
        <taxon>asterids</taxon>
        <taxon>campanulids</taxon>
        <taxon>Escalloniales</taxon>
        <taxon>Escalloniaceae</taxon>
        <taxon>Escallonia</taxon>
    </lineage>
</organism>
<dbReference type="Pfam" id="PF12146">
    <property type="entry name" value="Hydrolase_4"/>
    <property type="match status" value="1"/>
</dbReference>
<dbReference type="PANTHER" id="PTHR11614">
    <property type="entry name" value="PHOSPHOLIPASE-RELATED"/>
    <property type="match status" value="1"/>
</dbReference>
<proteinExistence type="predicted"/>
<dbReference type="InterPro" id="IPR000073">
    <property type="entry name" value="AB_hydrolase_1"/>
</dbReference>
<comment type="caution">
    <text evidence="2">The sequence shown here is derived from an EMBL/GenBank/DDBJ whole genome shotgun (WGS) entry which is preliminary data.</text>
</comment>
<dbReference type="GO" id="GO:0016787">
    <property type="term" value="F:hydrolase activity"/>
    <property type="evidence" value="ECO:0007669"/>
    <property type="project" value="UniProtKB-ARBA"/>
</dbReference>
<gene>
    <name evidence="2" type="ORF">RJ640_012970</name>
</gene>
<dbReference type="EMBL" id="JAVXUO010001712">
    <property type="protein sequence ID" value="KAK2979786.1"/>
    <property type="molecule type" value="Genomic_DNA"/>
</dbReference>
<sequence length="325" mass="36790">MAVEIGSVRYEEEYILNARGMKLFTCRWLPANPDPKALIFLCHGYGMECSFSMSGTGIRLAKAGFGVYGIDYEGHGKSSGLQGYIPNFDDLVTDCSDHFTSICERKENKKKLRILMGESMGGAMVLLIHRKKPDYWDGGVLVAPMCKLADDIKPHPLMISVLSKLTRFIPTWKIIPTQDIIDLAFRDPGVRKEVRSNPYCYKGRPRLLTGFQLLTVSMDIEKRLQEVTMPFLIVHGGDDKVTDPAVSRLLYETASSSDKTFKLYPGMWHALCLGELPENTDKVFSDIIDWLDQKAELGNSRLEREQKLRNDDFYKADSSKKKIIS</sequence>
<name>A0AA88UF76_9ASTE</name>
<dbReference type="PRINTS" id="PR00111">
    <property type="entry name" value="ABHYDROLASE"/>
</dbReference>
<dbReference type="InterPro" id="IPR051044">
    <property type="entry name" value="MAG_DAG_Lipase"/>
</dbReference>
<feature type="domain" description="Serine aminopeptidase S33" evidence="1">
    <location>
        <begin position="34"/>
        <end position="272"/>
    </location>
</feature>
<evidence type="ECO:0000313" key="3">
    <source>
        <dbReference type="Proteomes" id="UP001187471"/>
    </source>
</evidence>
<dbReference type="InterPro" id="IPR029058">
    <property type="entry name" value="AB_hydrolase_fold"/>
</dbReference>
<protein>
    <recommendedName>
        <fullName evidence="1">Serine aminopeptidase S33 domain-containing protein</fullName>
    </recommendedName>
</protein>
<reference evidence="2" key="1">
    <citation type="submission" date="2022-12" db="EMBL/GenBank/DDBJ databases">
        <title>Draft genome assemblies for two species of Escallonia (Escalloniales).</title>
        <authorList>
            <person name="Chanderbali A."/>
            <person name="Dervinis C."/>
            <person name="Anghel I."/>
            <person name="Soltis D."/>
            <person name="Soltis P."/>
            <person name="Zapata F."/>
        </authorList>
    </citation>
    <scope>NUCLEOTIDE SEQUENCE</scope>
    <source>
        <strain evidence="2">UCBG92.1500</strain>
        <tissue evidence="2">Leaf</tissue>
    </source>
</reference>
<dbReference type="Proteomes" id="UP001187471">
    <property type="component" value="Unassembled WGS sequence"/>
</dbReference>
<accession>A0AA88UF76</accession>
<keyword evidence="3" id="KW-1185">Reference proteome</keyword>
<dbReference type="InterPro" id="IPR022742">
    <property type="entry name" value="Hydrolase_4"/>
</dbReference>
<evidence type="ECO:0000259" key="1">
    <source>
        <dbReference type="Pfam" id="PF12146"/>
    </source>
</evidence>
<dbReference type="AlphaFoldDB" id="A0AA88UF76"/>